<feature type="domain" description="FAD-binding FR-type" evidence="1">
    <location>
        <begin position="3"/>
        <end position="102"/>
    </location>
</feature>
<dbReference type="InterPro" id="IPR001433">
    <property type="entry name" value="OxRdtase_FAD/NAD-bd"/>
</dbReference>
<dbReference type="InterPro" id="IPR050415">
    <property type="entry name" value="MRET"/>
</dbReference>
<accession>A0A2M6W1J1</accession>
<gene>
    <name evidence="2" type="ORF">COU33_02285</name>
</gene>
<name>A0A2M6W1J1_9BACT</name>
<dbReference type="PANTHER" id="PTHR47354:SF5">
    <property type="entry name" value="PROTEIN RFBI"/>
    <property type="match status" value="1"/>
</dbReference>
<dbReference type="Gene3D" id="3.40.50.80">
    <property type="entry name" value="Nucleotide-binding domain of ferredoxin-NADP reductase (FNR) module"/>
    <property type="match status" value="1"/>
</dbReference>
<dbReference type="InterPro" id="IPR017927">
    <property type="entry name" value="FAD-bd_FR_type"/>
</dbReference>
<dbReference type="PRINTS" id="PR00410">
    <property type="entry name" value="PHEHYDRXLASE"/>
</dbReference>
<proteinExistence type="predicted"/>
<evidence type="ECO:0000313" key="3">
    <source>
        <dbReference type="Proteomes" id="UP000229362"/>
    </source>
</evidence>
<dbReference type="InterPro" id="IPR017938">
    <property type="entry name" value="Riboflavin_synthase-like_b-brl"/>
</dbReference>
<comment type="caution">
    <text evidence="2">The sequence shown here is derived from an EMBL/GenBank/DDBJ whole genome shotgun (WGS) entry which is preliminary data.</text>
</comment>
<dbReference type="PROSITE" id="PS51384">
    <property type="entry name" value="FAD_FR"/>
    <property type="match status" value="1"/>
</dbReference>
<dbReference type="Pfam" id="PF00970">
    <property type="entry name" value="FAD_binding_6"/>
    <property type="match status" value="1"/>
</dbReference>
<dbReference type="SUPFAM" id="SSF63380">
    <property type="entry name" value="Riboflavin synthase domain-like"/>
    <property type="match status" value="1"/>
</dbReference>
<dbReference type="AlphaFoldDB" id="A0A2M6W1J1"/>
<sequence>MSNQRFTVTLEKKKSLTHNVLELHFSKPEGFDYTAGQFVQFFVPDGEKELSRSYSLCTTPADEHIGFCIKLLEDGKASKFFEAMRVGDSAEIEGPKGRFCNEHPTPLFFVATGAGIAPIMGILKDELINKKNTAEMRLLFGVRNEKDLFWIDKFSALAAAHPQFTYTTVLSQPEKHWPGLRGRVTAHITAHSAKHRFFLCGSGDMVKDVRKLLLDQGVDAKQIHFEIF</sequence>
<dbReference type="SUPFAM" id="SSF52343">
    <property type="entry name" value="Ferredoxin reductase-like, C-terminal NADP-linked domain"/>
    <property type="match status" value="1"/>
</dbReference>
<dbReference type="GO" id="GO:0016491">
    <property type="term" value="F:oxidoreductase activity"/>
    <property type="evidence" value="ECO:0007669"/>
    <property type="project" value="InterPro"/>
</dbReference>
<organism evidence="2 3">
    <name type="scientific">Candidatus Magasanikbacteria bacterium CG10_big_fil_rev_8_21_14_0_10_43_6</name>
    <dbReference type="NCBI Taxonomy" id="1974650"/>
    <lineage>
        <taxon>Bacteria</taxon>
        <taxon>Candidatus Magasanikiibacteriota</taxon>
    </lineage>
</organism>
<dbReference type="InterPro" id="IPR039261">
    <property type="entry name" value="FNR_nucleotide-bd"/>
</dbReference>
<evidence type="ECO:0000259" key="1">
    <source>
        <dbReference type="PROSITE" id="PS51384"/>
    </source>
</evidence>
<dbReference type="Gene3D" id="2.40.30.10">
    <property type="entry name" value="Translation factors"/>
    <property type="match status" value="1"/>
</dbReference>
<dbReference type="EMBL" id="PFBZ01000100">
    <property type="protein sequence ID" value="PIT86595.1"/>
    <property type="molecule type" value="Genomic_DNA"/>
</dbReference>
<dbReference type="Pfam" id="PF00175">
    <property type="entry name" value="NAD_binding_1"/>
    <property type="match status" value="1"/>
</dbReference>
<reference evidence="3" key="1">
    <citation type="submission" date="2017-09" db="EMBL/GenBank/DDBJ databases">
        <title>Depth-based differentiation of microbial function through sediment-hosted aquifers and enrichment of novel symbionts in the deep terrestrial subsurface.</title>
        <authorList>
            <person name="Probst A.J."/>
            <person name="Ladd B."/>
            <person name="Jarett J.K."/>
            <person name="Geller-Mcgrath D.E."/>
            <person name="Sieber C.M.K."/>
            <person name="Emerson J.B."/>
            <person name="Anantharaman K."/>
            <person name="Thomas B.C."/>
            <person name="Malmstrom R."/>
            <person name="Stieglmeier M."/>
            <person name="Klingl A."/>
            <person name="Woyke T."/>
            <person name="Ryan C.M."/>
            <person name="Banfield J.F."/>
        </authorList>
    </citation>
    <scope>NUCLEOTIDE SEQUENCE [LARGE SCALE GENOMIC DNA]</scope>
</reference>
<dbReference type="Proteomes" id="UP000229362">
    <property type="component" value="Unassembled WGS sequence"/>
</dbReference>
<evidence type="ECO:0000313" key="2">
    <source>
        <dbReference type="EMBL" id="PIT86595.1"/>
    </source>
</evidence>
<dbReference type="PANTHER" id="PTHR47354">
    <property type="entry name" value="NADH OXIDOREDUCTASE HCR"/>
    <property type="match status" value="1"/>
</dbReference>
<dbReference type="InterPro" id="IPR008333">
    <property type="entry name" value="Cbr1-like_FAD-bd_dom"/>
</dbReference>
<protein>
    <recommendedName>
        <fullName evidence="1">FAD-binding FR-type domain-containing protein</fullName>
    </recommendedName>
</protein>